<keyword evidence="9" id="KW-0442">Lipid degradation</keyword>
<gene>
    <name evidence="17" type="ORF">AMSG_06297</name>
</gene>
<evidence type="ECO:0000256" key="13">
    <source>
        <dbReference type="ARBA" id="ARBA00024531"/>
    </source>
</evidence>
<feature type="transmembrane region" description="Helical" evidence="15">
    <location>
        <begin position="115"/>
        <end position="139"/>
    </location>
</feature>
<protein>
    <recommendedName>
        <fullName evidence="14">sn-1-specific diacylglycerol lipase</fullName>
        <ecNumber evidence="14">3.1.1.116</ecNumber>
    </recommendedName>
</protein>
<dbReference type="Pfam" id="PF01764">
    <property type="entry name" value="Lipase_3"/>
    <property type="match status" value="1"/>
</dbReference>
<reference evidence="17 18" key="1">
    <citation type="submission" date="2010-05" db="EMBL/GenBank/DDBJ databases">
        <title>The Genome Sequence of Thecamonas trahens ATCC 50062.</title>
        <authorList>
            <consortium name="The Broad Institute Genome Sequencing Platform"/>
            <person name="Russ C."/>
            <person name="Cuomo C."/>
            <person name="Shea T."/>
            <person name="Young S.K."/>
            <person name="Zeng Q."/>
            <person name="Koehrsen M."/>
            <person name="Haas B."/>
            <person name="Borodovsky M."/>
            <person name="Guigo R."/>
            <person name="Alvarado L."/>
            <person name="Berlin A."/>
            <person name="Bochicchio J."/>
            <person name="Borenstein D."/>
            <person name="Chapman S."/>
            <person name="Chen Z."/>
            <person name="Freedman E."/>
            <person name="Gellesch M."/>
            <person name="Goldberg J."/>
            <person name="Griggs A."/>
            <person name="Gujja S."/>
            <person name="Heilman E."/>
            <person name="Heiman D."/>
            <person name="Hepburn T."/>
            <person name="Howarth C."/>
            <person name="Jen D."/>
            <person name="Larson L."/>
            <person name="Mehta T."/>
            <person name="Park D."/>
            <person name="Pearson M."/>
            <person name="Roberts A."/>
            <person name="Saif S."/>
            <person name="Shenoy N."/>
            <person name="Sisk P."/>
            <person name="Stolte C."/>
            <person name="Sykes S."/>
            <person name="Thomson T."/>
            <person name="Walk T."/>
            <person name="White J."/>
            <person name="Yandava C."/>
            <person name="Burger G."/>
            <person name="Gray M.W."/>
            <person name="Holland P.W.H."/>
            <person name="King N."/>
            <person name="Lang F.B.F."/>
            <person name="Roger A.J."/>
            <person name="Ruiz-Trillo I."/>
            <person name="Lander E."/>
            <person name="Nusbaum C."/>
        </authorList>
    </citation>
    <scope>NUCLEOTIDE SEQUENCE [LARGE SCALE GENOMIC DNA]</scope>
    <source>
        <strain evidence="17 18">ATCC 50062</strain>
    </source>
</reference>
<feature type="transmembrane region" description="Helical" evidence="15">
    <location>
        <begin position="160"/>
        <end position="180"/>
    </location>
</feature>
<dbReference type="EMBL" id="GL349460">
    <property type="protein sequence ID" value="KNC50160.1"/>
    <property type="molecule type" value="Genomic_DNA"/>
</dbReference>
<evidence type="ECO:0000256" key="4">
    <source>
        <dbReference type="ARBA" id="ARBA00022553"/>
    </source>
</evidence>
<dbReference type="GO" id="GO:0016042">
    <property type="term" value="P:lipid catabolic process"/>
    <property type="evidence" value="ECO:0007669"/>
    <property type="project" value="UniProtKB-KW"/>
</dbReference>
<evidence type="ECO:0000256" key="15">
    <source>
        <dbReference type="SAM" id="Phobius"/>
    </source>
</evidence>
<dbReference type="PANTHER" id="PTHR45792:SF8">
    <property type="entry name" value="DIACYLGLYCEROL LIPASE-ALPHA"/>
    <property type="match status" value="1"/>
</dbReference>
<evidence type="ECO:0000256" key="6">
    <source>
        <dbReference type="ARBA" id="ARBA00022723"/>
    </source>
</evidence>
<evidence type="ECO:0000256" key="11">
    <source>
        <dbReference type="ARBA" id="ARBA00023098"/>
    </source>
</evidence>
<dbReference type="GO" id="GO:0046872">
    <property type="term" value="F:metal ion binding"/>
    <property type="evidence" value="ECO:0007669"/>
    <property type="project" value="UniProtKB-KW"/>
</dbReference>
<keyword evidence="6" id="KW-0479">Metal-binding</keyword>
<feature type="transmembrane region" description="Helical" evidence="15">
    <location>
        <begin position="20"/>
        <end position="43"/>
    </location>
</feature>
<accession>A0A0L0DD77</accession>
<dbReference type="GO" id="GO:0005886">
    <property type="term" value="C:plasma membrane"/>
    <property type="evidence" value="ECO:0007669"/>
    <property type="project" value="UniProtKB-SubCell"/>
</dbReference>
<evidence type="ECO:0000313" key="17">
    <source>
        <dbReference type="EMBL" id="KNC50160.1"/>
    </source>
</evidence>
<organism evidence="17 18">
    <name type="scientific">Thecamonas trahens ATCC 50062</name>
    <dbReference type="NCBI Taxonomy" id="461836"/>
    <lineage>
        <taxon>Eukaryota</taxon>
        <taxon>Apusozoa</taxon>
        <taxon>Apusomonadida</taxon>
        <taxon>Apusomonadidae</taxon>
        <taxon>Thecamonas</taxon>
    </lineage>
</organism>
<dbReference type="RefSeq" id="XP_013757002.1">
    <property type="nucleotide sequence ID" value="XM_013901548.1"/>
</dbReference>
<dbReference type="Gene3D" id="3.40.50.1820">
    <property type="entry name" value="alpha/beta hydrolase"/>
    <property type="match status" value="1"/>
</dbReference>
<keyword evidence="12 15" id="KW-0472">Membrane</keyword>
<evidence type="ECO:0000256" key="1">
    <source>
        <dbReference type="ARBA" id="ARBA00001913"/>
    </source>
</evidence>
<keyword evidence="5 15" id="KW-0812">Transmembrane</keyword>
<evidence type="ECO:0000256" key="2">
    <source>
        <dbReference type="ARBA" id="ARBA00004651"/>
    </source>
</evidence>
<feature type="transmembrane region" description="Helical" evidence="15">
    <location>
        <begin position="73"/>
        <end position="95"/>
    </location>
</feature>
<dbReference type="eggNOG" id="KOG2088">
    <property type="taxonomic scope" value="Eukaryota"/>
</dbReference>
<sequence length="676" mass="72035">MGVCTGRWPFSSDDVLYPSMISALLRVVCVVPLAVLCHVLLVAPSATTRAMRTHCTSSGAGGRSVTPWELLEAWIVASLALFAISMALSLFAARLACKGSVLDPHNARGAVPPVLVMKAGVFVLEMGSAGIGSFLVWGTRVLQCEQIKPSLVAQLQGTMVLLWVVLLLSLCFTSCVYVSMGGRRAGGLSVDSYRKRWERRLKCMACIARGKEGYEPDLYGTSSLVLLKLFSGGDHDVVPSDVAAGLVALARDQRSNGIDVLTSNPAYLANDADALNGPPPEAELSLEAAAYFGRYSNASYGWPLYTLERMTKCCGCCHGPFCQCACMCSGRREAKQFAHGVEGDNCCGYNIGALHASLPPLIAASAELLHANYRNAVFQPAYFVAVDRARSTVVIAIRGTLSMEDTLTDAVASAVAVPEAFAPPVPGLAHDGILRAAAWVYSDVMEHVAGLGDTIRAALAEFGEVGSMVVVGHSLGAGTAALLTLRMRAEFGARVRCFAYACPAVMTLELARACAPFTVTALRGYDLVPRLSVRNTFELRENVMHALRRETANKHALLCGCAPLSSSMREGVARPGLVNESEALLSVRPMQRPVPIVRPRAAAATLLPGMDDADLEGLGSALYPPGRVLQVLAAANKGEYDYGYVDPAALDKVLAGKTMFLDHMPWKLFDALDTLT</sequence>
<dbReference type="GO" id="GO:0016298">
    <property type="term" value="F:lipase activity"/>
    <property type="evidence" value="ECO:0007669"/>
    <property type="project" value="TreeGrafter"/>
</dbReference>
<evidence type="ECO:0000256" key="8">
    <source>
        <dbReference type="ARBA" id="ARBA00022837"/>
    </source>
</evidence>
<evidence type="ECO:0000256" key="12">
    <source>
        <dbReference type="ARBA" id="ARBA00023136"/>
    </source>
</evidence>
<dbReference type="SUPFAM" id="SSF53474">
    <property type="entry name" value="alpha/beta-Hydrolases"/>
    <property type="match status" value="1"/>
</dbReference>
<comment type="subcellular location">
    <subcellularLocation>
        <location evidence="2">Cell membrane</location>
        <topology evidence="2">Multi-pass membrane protein</topology>
    </subcellularLocation>
</comment>
<dbReference type="InterPro" id="IPR029058">
    <property type="entry name" value="AB_hydrolase_fold"/>
</dbReference>
<dbReference type="EC" id="3.1.1.116" evidence="14"/>
<keyword evidence="3" id="KW-1003">Cell membrane</keyword>
<evidence type="ECO:0000256" key="5">
    <source>
        <dbReference type="ARBA" id="ARBA00022692"/>
    </source>
</evidence>
<keyword evidence="4" id="KW-0597">Phosphoprotein</keyword>
<dbReference type="Proteomes" id="UP000054408">
    <property type="component" value="Unassembled WGS sequence"/>
</dbReference>
<dbReference type="PANTHER" id="PTHR45792">
    <property type="entry name" value="DIACYLGLYCEROL LIPASE HOMOLOG-RELATED"/>
    <property type="match status" value="1"/>
</dbReference>
<evidence type="ECO:0000256" key="7">
    <source>
        <dbReference type="ARBA" id="ARBA00022801"/>
    </source>
</evidence>
<keyword evidence="11" id="KW-0443">Lipid metabolism</keyword>
<comment type="cofactor">
    <cofactor evidence="1">
        <name>Ca(2+)</name>
        <dbReference type="ChEBI" id="CHEBI:29108"/>
    </cofactor>
</comment>
<dbReference type="InterPro" id="IPR052214">
    <property type="entry name" value="DAG_Lipase-Related"/>
</dbReference>
<dbReference type="AlphaFoldDB" id="A0A0L0DD77"/>
<keyword evidence="10 15" id="KW-1133">Transmembrane helix</keyword>
<evidence type="ECO:0000259" key="16">
    <source>
        <dbReference type="Pfam" id="PF01764"/>
    </source>
</evidence>
<dbReference type="OMA" id="CCCGSND"/>
<evidence type="ECO:0000256" key="3">
    <source>
        <dbReference type="ARBA" id="ARBA00022475"/>
    </source>
</evidence>
<dbReference type="GeneID" id="25565491"/>
<keyword evidence="18" id="KW-1185">Reference proteome</keyword>
<dbReference type="InterPro" id="IPR002921">
    <property type="entry name" value="Fungal_lipase-type"/>
</dbReference>
<keyword evidence="8" id="KW-0106">Calcium</keyword>
<comment type="catalytic activity">
    <reaction evidence="13">
        <text>a 1,2-diacyl-sn-glycerol + H2O = a 2-acylglycerol + a fatty acid + H(+)</text>
        <dbReference type="Rhea" id="RHEA:33275"/>
        <dbReference type="ChEBI" id="CHEBI:15377"/>
        <dbReference type="ChEBI" id="CHEBI:15378"/>
        <dbReference type="ChEBI" id="CHEBI:17389"/>
        <dbReference type="ChEBI" id="CHEBI:17815"/>
        <dbReference type="ChEBI" id="CHEBI:28868"/>
        <dbReference type="EC" id="3.1.1.116"/>
    </reaction>
    <physiologicalReaction direction="left-to-right" evidence="13">
        <dbReference type="Rhea" id="RHEA:33276"/>
    </physiologicalReaction>
</comment>
<feature type="domain" description="Fungal lipase-type" evidence="16">
    <location>
        <begin position="394"/>
        <end position="534"/>
    </location>
</feature>
<keyword evidence="7" id="KW-0378">Hydrolase</keyword>
<evidence type="ECO:0000256" key="9">
    <source>
        <dbReference type="ARBA" id="ARBA00022963"/>
    </source>
</evidence>
<dbReference type="CDD" id="cd00519">
    <property type="entry name" value="Lipase_3"/>
    <property type="match status" value="1"/>
</dbReference>
<evidence type="ECO:0000313" key="18">
    <source>
        <dbReference type="Proteomes" id="UP000054408"/>
    </source>
</evidence>
<name>A0A0L0DD77_THETB</name>
<dbReference type="OrthoDB" id="438440at2759"/>
<evidence type="ECO:0000256" key="14">
    <source>
        <dbReference type="ARBA" id="ARBA00026104"/>
    </source>
</evidence>
<evidence type="ECO:0000256" key="10">
    <source>
        <dbReference type="ARBA" id="ARBA00022989"/>
    </source>
</evidence>
<proteinExistence type="predicted"/>